<dbReference type="EMBL" id="BMYK01000008">
    <property type="protein sequence ID" value="GHC85260.1"/>
    <property type="molecule type" value="Genomic_DNA"/>
</dbReference>
<keyword evidence="2" id="KW-0805">Transcription regulation</keyword>
<evidence type="ECO:0000256" key="1">
    <source>
        <dbReference type="ARBA" id="ARBA00009437"/>
    </source>
</evidence>
<keyword evidence="7" id="KW-1185">Reference proteome</keyword>
<dbReference type="PROSITE" id="PS50931">
    <property type="entry name" value="HTH_LYSR"/>
    <property type="match status" value="1"/>
</dbReference>
<evidence type="ECO:0000313" key="7">
    <source>
        <dbReference type="Proteomes" id="UP000626210"/>
    </source>
</evidence>
<dbReference type="Gene3D" id="1.10.10.10">
    <property type="entry name" value="Winged helix-like DNA-binding domain superfamily/Winged helix DNA-binding domain"/>
    <property type="match status" value="1"/>
</dbReference>
<organism evidence="6 7">
    <name type="scientific">Pseudorhodoferax aquiterrae</name>
    <dbReference type="NCBI Taxonomy" id="747304"/>
    <lineage>
        <taxon>Bacteria</taxon>
        <taxon>Pseudomonadati</taxon>
        <taxon>Pseudomonadota</taxon>
        <taxon>Betaproteobacteria</taxon>
        <taxon>Burkholderiales</taxon>
        <taxon>Comamonadaceae</taxon>
    </lineage>
</organism>
<dbReference type="SUPFAM" id="SSF46785">
    <property type="entry name" value="Winged helix' DNA-binding domain"/>
    <property type="match status" value="1"/>
</dbReference>
<evidence type="ECO:0000256" key="2">
    <source>
        <dbReference type="ARBA" id="ARBA00023015"/>
    </source>
</evidence>
<dbReference type="InterPro" id="IPR000847">
    <property type="entry name" value="LysR_HTH_N"/>
</dbReference>
<comment type="similarity">
    <text evidence="1">Belongs to the LysR transcriptional regulatory family.</text>
</comment>
<dbReference type="InterPro" id="IPR058163">
    <property type="entry name" value="LysR-type_TF_proteobact-type"/>
</dbReference>
<dbReference type="SUPFAM" id="SSF53850">
    <property type="entry name" value="Periplasmic binding protein-like II"/>
    <property type="match status" value="1"/>
</dbReference>
<dbReference type="Proteomes" id="UP000626210">
    <property type="component" value="Unassembled WGS sequence"/>
</dbReference>
<name>A0ABQ3G3F0_9BURK</name>
<dbReference type="Pfam" id="PF03466">
    <property type="entry name" value="LysR_substrate"/>
    <property type="match status" value="1"/>
</dbReference>
<evidence type="ECO:0000259" key="5">
    <source>
        <dbReference type="PROSITE" id="PS50931"/>
    </source>
</evidence>
<dbReference type="InterPro" id="IPR005119">
    <property type="entry name" value="LysR_subst-bd"/>
</dbReference>
<dbReference type="InterPro" id="IPR036388">
    <property type="entry name" value="WH-like_DNA-bd_sf"/>
</dbReference>
<gene>
    <name evidence="6" type="ORF">GCM10007320_30080</name>
</gene>
<dbReference type="InterPro" id="IPR036390">
    <property type="entry name" value="WH_DNA-bd_sf"/>
</dbReference>
<dbReference type="Pfam" id="PF00126">
    <property type="entry name" value="HTH_1"/>
    <property type="match status" value="1"/>
</dbReference>
<evidence type="ECO:0000256" key="3">
    <source>
        <dbReference type="ARBA" id="ARBA00023125"/>
    </source>
</evidence>
<keyword evidence="3" id="KW-0238">DNA-binding</keyword>
<dbReference type="PRINTS" id="PR00039">
    <property type="entry name" value="HTHLYSR"/>
</dbReference>
<reference evidence="7" key="1">
    <citation type="journal article" date="2019" name="Int. J. Syst. Evol. Microbiol.">
        <title>The Global Catalogue of Microorganisms (GCM) 10K type strain sequencing project: providing services to taxonomists for standard genome sequencing and annotation.</title>
        <authorList>
            <consortium name="The Broad Institute Genomics Platform"/>
            <consortium name="The Broad Institute Genome Sequencing Center for Infectious Disease"/>
            <person name="Wu L."/>
            <person name="Ma J."/>
        </authorList>
    </citation>
    <scope>NUCLEOTIDE SEQUENCE [LARGE SCALE GENOMIC DNA]</scope>
    <source>
        <strain evidence="7">KCTC 23314</strain>
    </source>
</reference>
<keyword evidence="4" id="KW-0804">Transcription</keyword>
<dbReference type="CDD" id="cd08422">
    <property type="entry name" value="PBP2_CrgA_like"/>
    <property type="match status" value="1"/>
</dbReference>
<dbReference type="PANTHER" id="PTHR30537">
    <property type="entry name" value="HTH-TYPE TRANSCRIPTIONAL REGULATOR"/>
    <property type="match status" value="1"/>
</dbReference>
<evidence type="ECO:0000313" key="6">
    <source>
        <dbReference type="EMBL" id="GHC85260.1"/>
    </source>
</evidence>
<proteinExistence type="inferred from homology"/>
<dbReference type="PANTHER" id="PTHR30537:SF5">
    <property type="entry name" value="HTH-TYPE TRANSCRIPTIONAL ACTIVATOR TTDR-RELATED"/>
    <property type="match status" value="1"/>
</dbReference>
<evidence type="ECO:0000256" key="4">
    <source>
        <dbReference type="ARBA" id="ARBA00023163"/>
    </source>
</evidence>
<comment type="caution">
    <text evidence="6">The sequence shown here is derived from an EMBL/GenBank/DDBJ whole genome shotgun (WGS) entry which is preliminary data.</text>
</comment>
<accession>A0ABQ3G3F0</accession>
<dbReference type="Gene3D" id="3.40.190.290">
    <property type="match status" value="1"/>
</dbReference>
<feature type="domain" description="HTH lysR-type" evidence="5">
    <location>
        <begin position="26"/>
        <end position="83"/>
    </location>
</feature>
<protein>
    <submittedName>
        <fullName evidence="6">LysR family transcriptional regulator</fullName>
    </submittedName>
</protein>
<sequence length="334" mass="36280">MEGAPGAQLLYAWRMTEPTSSSIAGDRLQLMDTFVRIVEAGSLSAAAAQLQSTQPTVSRRLQLLERSLGVRLLQRSTHAMRLTVDGERCFARAKELLASWAAFEADLRGAQQEPEGTLRVAMPHAFGQDRFVAPLADFLRAHPRVSVEWLLRDDVRDFIAAGIDCAVQVGEPADPSVVAVRLSEVPRIVVGAPRLLAGAPPPQDAQELAALPWLALQTFYRHEIALRHRASGRLARITLQPRMSTDSLYALRSAALQGLGVCAGSAWLLEDDIAQGRLLHLAPQWEAAPLPVYIVYPQARYYPSRLLRFVAAMRAAVPGLTGAEDGEGGAALQA</sequence>